<evidence type="ECO:0000256" key="2">
    <source>
        <dbReference type="ARBA" id="ARBA00004609"/>
    </source>
</evidence>
<proteinExistence type="predicted"/>
<evidence type="ECO:0000313" key="11">
    <source>
        <dbReference type="EMBL" id="APD75312.1"/>
    </source>
</evidence>
<evidence type="ECO:0000256" key="6">
    <source>
        <dbReference type="ARBA" id="ARBA00023180"/>
    </source>
</evidence>
<dbReference type="InterPro" id="IPR019609">
    <property type="entry name" value="Variant_surf_glycoprt_trypan_C"/>
</dbReference>
<dbReference type="Gene3D" id="1.10.470.10">
    <property type="entry name" value="Variant Surface Glycoprotein, subunit A, domain 2"/>
    <property type="match status" value="1"/>
</dbReference>
<dbReference type="InterPro" id="IPR001812">
    <property type="entry name" value="Trypano_VSG_A_N_dom"/>
</dbReference>
<dbReference type="GO" id="GO:0005886">
    <property type="term" value="C:plasma membrane"/>
    <property type="evidence" value="ECO:0007669"/>
    <property type="project" value="UniProtKB-SubCell"/>
</dbReference>
<dbReference type="Pfam" id="PF10659">
    <property type="entry name" value="Trypan_glycop_C"/>
    <property type="match status" value="1"/>
</dbReference>
<dbReference type="VEuPathDB" id="TriTrypDB:Tb927.10.16220"/>
<comment type="function">
    <text evidence="1">VSG forms a coat on the surface of the parasite. The trypanosome evades the immune response of the host by expressing a series of antigenically distinct VSGs from an estimated 1000 VSG genes.</text>
</comment>
<protein>
    <submittedName>
        <fullName evidence="11">Variant surface glycoprotein 1125.5178</fullName>
    </submittedName>
</protein>
<feature type="domain" description="Trypanosome variant surface glycoprotein C-terminal" evidence="10">
    <location>
        <begin position="262"/>
        <end position="357"/>
    </location>
</feature>
<evidence type="ECO:0000256" key="3">
    <source>
        <dbReference type="ARBA" id="ARBA00022475"/>
    </source>
</evidence>
<feature type="region of interest" description="Disordered" evidence="8">
    <location>
        <begin position="302"/>
        <end position="326"/>
    </location>
</feature>
<feature type="compositionally biased region" description="Low complexity" evidence="8">
    <location>
        <begin position="65"/>
        <end position="75"/>
    </location>
</feature>
<dbReference type="VEuPathDB" id="TriTrypDB:Tb427_000176300"/>
<dbReference type="GO" id="GO:0042783">
    <property type="term" value="P:symbiont-mediated evasion of host immune response"/>
    <property type="evidence" value="ECO:0007669"/>
    <property type="project" value="InterPro"/>
</dbReference>
<keyword evidence="4" id="KW-0336">GPI-anchor</keyword>
<dbReference type="SUPFAM" id="SSF118251">
    <property type="entry name" value="Variant surface glycoprotein MITAT 1.2, VSG 221, C-terminal domain"/>
    <property type="match status" value="1"/>
</dbReference>
<keyword evidence="3" id="KW-1003">Cell membrane</keyword>
<keyword evidence="6" id="KW-0325">Glycoprotein</keyword>
<dbReference type="SUPFAM" id="SSF58087">
    <property type="entry name" value="Variant surface glycoprotein (N-terminal domain)"/>
    <property type="match status" value="1"/>
</dbReference>
<keyword evidence="7" id="KW-0449">Lipoprotein</keyword>
<dbReference type="Gene3D" id="4.10.110.20">
    <property type="entry name" value="Variant surface glycoprotein MITAT 1.2, VSG 221, C-terminal domain"/>
    <property type="match status" value="1"/>
</dbReference>
<dbReference type="Pfam" id="PF00913">
    <property type="entry name" value="Trypan_glycop"/>
    <property type="match status" value="1"/>
</dbReference>
<dbReference type="AlphaFoldDB" id="A0A1J0RC35"/>
<dbReference type="Gene3D" id="3.90.150.10">
    <property type="entry name" value="Variant Surface Glycoprotein, subunit A domain 1"/>
    <property type="match status" value="1"/>
</dbReference>
<comment type="subcellular location">
    <subcellularLocation>
        <location evidence="2">Cell membrane</location>
        <topology evidence="2">Lipid-anchor</topology>
        <topology evidence="2">GPI-anchor</topology>
    </subcellularLocation>
</comment>
<sequence>MLDNSGNNAVTKNGDNIGDVKCRLKLSRPQPGKRPQTQLTGTGFKAILKGIGGSNSNQDNDKKCSLTSGSSTDGLGTDGNTAADVKFLDGYITAPQTGGAEITIADLSSMDNGKAASSPAWHAAWQAAKDFVGAADPAYKNSTGDITDKDGISDLLKLVCLNKADAATTEVQNELAKYFGKHTEDKWKELNTKIHDFKIPEKVAGPQAQTKLGEITDTPKLLAILEYYQLQRTNKFLKLTKDLEAEKAKRASSAKIEPEKVCNDIGDKNETGCAKTPGCHFVSSNAEGKKCTLTKEATEKAKENQAGKDGKTESKCSDKKSEGECNDGCKWEGETCKYFTIIFNKKFTLIVSAFLDLVVF</sequence>
<accession>A0A1J0RC35</accession>
<reference evidence="11" key="1">
    <citation type="submission" date="2016-08" db="EMBL/GenBank/DDBJ databases">
        <title>VSG repertoire of Trypanosoma brucei EATRO 1125.</title>
        <authorList>
            <person name="Cross G.A."/>
        </authorList>
    </citation>
    <scope>NUCLEOTIDE SEQUENCE</scope>
    <source>
        <strain evidence="11">EATRO 1125</strain>
    </source>
</reference>
<dbReference type="EMBL" id="KX701356">
    <property type="protein sequence ID" value="APD75312.1"/>
    <property type="molecule type" value="Genomic_DNA"/>
</dbReference>
<name>A0A1J0RC35_9TRYP</name>
<evidence type="ECO:0000259" key="10">
    <source>
        <dbReference type="Pfam" id="PF10659"/>
    </source>
</evidence>
<evidence type="ECO:0000256" key="7">
    <source>
        <dbReference type="ARBA" id="ARBA00023288"/>
    </source>
</evidence>
<feature type="region of interest" description="Disordered" evidence="8">
    <location>
        <begin position="50"/>
        <end position="75"/>
    </location>
</feature>
<evidence type="ECO:0000256" key="1">
    <source>
        <dbReference type="ARBA" id="ARBA00002523"/>
    </source>
</evidence>
<dbReference type="VEuPathDB" id="TriTrypDB:Tb1125.11.100"/>
<evidence type="ECO:0000259" key="9">
    <source>
        <dbReference type="Pfam" id="PF00913"/>
    </source>
</evidence>
<dbReference type="GO" id="GO:0098552">
    <property type="term" value="C:side of membrane"/>
    <property type="evidence" value="ECO:0007669"/>
    <property type="project" value="UniProtKB-KW"/>
</dbReference>
<organism evidence="11">
    <name type="scientific">Trypanosoma brucei</name>
    <dbReference type="NCBI Taxonomy" id="5691"/>
    <lineage>
        <taxon>Eukaryota</taxon>
        <taxon>Discoba</taxon>
        <taxon>Euglenozoa</taxon>
        <taxon>Kinetoplastea</taxon>
        <taxon>Metakinetoplastina</taxon>
        <taxon>Trypanosomatida</taxon>
        <taxon>Trypanosomatidae</taxon>
        <taxon>Trypanosoma</taxon>
    </lineage>
</organism>
<evidence type="ECO:0000256" key="8">
    <source>
        <dbReference type="SAM" id="MobiDB-lite"/>
    </source>
</evidence>
<keyword evidence="5" id="KW-0472">Membrane</keyword>
<evidence type="ECO:0000256" key="4">
    <source>
        <dbReference type="ARBA" id="ARBA00022622"/>
    </source>
</evidence>
<feature type="domain" description="Trypanosome variant surface glycoprotein A-type N-terminal" evidence="9">
    <location>
        <begin position="2"/>
        <end position="229"/>
    </location>
</feature>
<evidence type="ECO:0000256" key="5">
    <source>
        <dbReference type="ARBA" id="ARBA00023136"/>
    </source>
</evidence>
<dbReference type="InterPro" id="IPR027446">
    <property type="entry name" value="VSG_C_dom_sf"/>
</dbReference>